<dbReference type="InterPro" id="IPR031325">
    <property type="entry name" value="RHS_repeat"/>
</dbReference>
<accession>A0A3B7MQ32</accession>
<dbReference type="PANTHER" id="PTHR32305">
    <property type="match status" value="1"/>
</dbReference>
<evidence type="ECO:0000259" key="4">
    <source>
        <dbReference type="Pfam" id="PF25023"/>
    </source>
</evidence>
<evidence type="ECO:0000259" key="3">
    <source>
        <dbReference type="Pfam" id="PF20148"/>
    </source>
</evidence>
<dbReference type="InterPro" id="IPR056823">
    <property type="entry name" value="TEN-like_YD-shell"/>
</dbReference>
<feature type="signal peptide" evidence="2">
    <location>
        <begin position="1"/>
        <end position="23"/>
    </location>
</feature>
<dbReference type="Pfam" id="PF25023">
    <property type="entry name" value="TEN_YD-shell"/>
    <property type="match status" value="1"/>
</dbReference>
<keyword evidence="1" id="KW-0677">Repeat</keyword>
<dbReference type="PROSITE" id="PS51257">
    <property type="entry name" value="PROKAR_LIPOPROTEIN"/>
    <property type="match status" value="1"/>
</dbReference>
<dbReference type="Pfam" id="PF20148">
    <property type="entry name" value="DUF6531"/>
    <property type="match status" value="1"/>
</dbReference>
<reference evidence="5 6" key="1">
    <citation type="submission" date="2018-09" db="EMBL/GenBank/DDBJ databases">
        <title>Genome sequencing of strain 6GH32-13.</title>
        <authorList>
            <person name="Weon H.-Y."/>
            <person name="Heo J."/>
            <person name="Kwon S.-W."/>
        </authorList>
    </citation>
    <scope>NUCLEOTIDE SEQUENCE [LARGE SCALE GENOMIC DNA]</scope>
    <source>
        <strain evidence="5 6">5GH32-13</strain>
    </source>
</reference>
<evidence type="ECO:0000256" key="2">
    <source>
        <dbReference type="SAM" id="SignalP"/>
    </source>
</evidence>
<feature type="domain" description="DUF6531" evidence="3">
    <location>
        <begin position="41"/>
        <end position="113"/>
    </location>
</feature>
<protein>
    <recommendedName>
        <fullName evidence="7">RHS repeat protein</fullName>
    </recommendedName>
</protein>
<dbReference type="OrthoDB" id="9765204at2"/>
<sequence length="1530" mass="172322">MRKSYFVKTLVTLILLISCTLEATSQSAVKPTVKAPNGFDVNSFTGNLYHQRTDMKMPAQGIPMEIVFSYNNTQCNKNWGYGRGWTFTYNVAYTVDTAGNITVLRADGRRDLFRKAGSAYKAPVGAYDTLAEYQAGKFRLVTKEGWTYYFDVASHRKLTKVQDRNNNTITISYTDSLPSAITDAAGRTFTLTWDGGKLKEIQNTCSAPVRKIVYTYDTSGNPVKVMRPDSSTLLYYYDDNSRIIGFTDELGNNMSITYNGNGAVSKIVSCATTQLFTYSPQTRKTFVTEQVQGQRQITTYSYDTTGRIIHKEGNCCGYNVAYQYDGNNNVSSLTNGNNQTTQYVYDARGNVIKETDAEGYSVHYTWDLTLNKVLTVKDKRGNTTSYEYDAVGNQTKIIKPLGITIEYTYDSKGNVLTYKDGNNNTTRYEYNAYGMLTKTTDALNGIITNTYDGCGNLAQVKDARNNVTSYEYDLQNRVTKITNALGGITKYTYDASGNLSSQTDALNHTTTYVYDGLGRRIRTVSPSGHTVSVEYDEHGNKIKTTDARGNSTSYTYNSRNQVLTERDAMGKTRSFDYDGAGNMVSETDKRGNTTRYEYDKLNRLVKTTNAGGYTTTMAYDANDNKVAETDFNGNVNYYAYDALNRLTQVTDPFNKTITNTYDGNHRILSQKDKNGKIWSSEYDALNRETKSIDPLGFFTEITYDANGNQLMIKNKLGNTTSYTYDALNRQLTETNPLNEVTTYTYDLINNIKSVTYPYGNTFTNTYNNEYQLTSVSDIIGTINSYTYDANGNKLTQKDANNNAVSYQFDVLNRITGITDALGHTSTRQYDANNNTTRETDRNGNSRTFEYDALNKITRETDASGNSTRFEHDGNGNQIRIIDAKNNITSYSFDAMNRLIGESFADGVKKEYTYDVSGNKKTRKANNGIITTYTYNDANQLTQRSYPNGQHETFTYDAEGNKLTANNSHATISFTYDKLNRILTETLNGKTTKFIYTTNTRTINYPGGKVITETTDQRNRLSMIRESANTIAQFTYDGAGRLTTKTLVNGVIQHYGYDANNRITSLDCQPNNAINFLYTYDNEGNRLTALKNHRPTHSEKYVYDEVYHLTGFYAGKLNQQAFTDTTSKNVYTYDALYNRTLSIEGTTSISYDVKNANTYSRTTANGVPANFAYDGNGSTTSDAHQTYEYDYENRISKIGDQEYQYDALDRKIKLATPAGITYYYYDGNRILEERNNANVIQKTYTYGTWLDDVITYNYNGHNYYLANDRQGSALAVYDENVLAERNEYNGFGAPSFYNETYGQLDSSSVNNNILFTGRPYYASTGNYDFRQRVYNFSTGRFLQKDPLGYINGYNTYAAYFIPHQIDPFGTNVLVIGGGGALVTIAILLETLGPRLLFILITTRGAYIVGKYLMVPTQNGTIVVDGLGELAGDRSHWVSGRCHDIHNDYKKPCDGKRSCVGLDCIEELTEPYENAKACYKGRKEYLDLGCEDAKGDVPKRNLPGQLDDARRVYEDCQKRMDKAEPCCNKNIK</sequence>
<evidence type="ECO:0000256" key="1">
    <source>
        <dbReference type="ARBA" id="ARBA00022737"/>
    </source>
</evidence>
<dbReference type="Gene3D" id="2.180.10.10">
    <property type="entry name" value="RHS repeat-associated core"/>
    <property type="match status" value="5"/>
</dbReference>
<dbReference type="NCBIfam" id="TIGR01643">
    <property type="entry name" value="YD_repeat_2x"/>
    <property type="match status" value="14"/>
</dbReference>
<proteinExistence type="predicted"/>
<dbReference type="RefSeq" id="WP_119048579.1">
    <property type="nucleotide sequence ID" value="NZ_CP032157.1"/>
</dbReference>
<dbReference type="Pfam" id="PF05593">
    <property type="entry name" value="RHS_repeat"/>
    <property type="match status" value="9"/>
</dbReference>
<keyword evidence="6" id="KW-1185">Reference proteome</keyword>
<feature type="chain" id="PRO_5017695462" description="RHS repeat protein" evidence="2">
    <location>
        <begin position="24"/>
        <end position="1530"/>
    </location>
</feature>
<dbReference type="PANTHER" id="PTHR32305:SF15">
    <property type="entry name" value="PROTEIN RHSA-RELATED"/>
    <property type="match status" value="1"/>
</dbReference>
<evidence type="ECO:0000313" key="6">
    <source>
        <dbReference type="Proteomes" id="UP000263900"/>
    </source>
</evidence>
<dbReference type="NCBIfam" id="TIGR03696">
    <property type="entry name" value="Rhs_assc_core"/>
    <property type="match status" value="1"/>
</dbReference>
<dbReference type="InterPro" id="IPR050708">
    <property type="entry name" value="T6SS_VgrG/RHS"/>
</dbReference>
<dbReference type="Proteomes" id="UP000263900">
    <property type="component" value="Chromosome"/>
</dbReference>
<dbReference type="InterPro" id="IPR045351">
    <property type="entry name" value="DUF6531"/>
</dbReference>
<dbReference type="KEGG" id="pseg:D3H65_01590"/>
<organism evidence="5 6">
    <name type="scientific">Paraflavitalea soli</name>
    <dbReference type="NCBI Taxonomy" id="2315862"/>
    <lineage>
        <taxon>Bacteria</taxon>
        <taxon>Pseudomonadati</taxon>
        <taxon>Bacteroidota</taxon>
        <taxon>Chitinophagia</taxon>
        <taxon>Chitinophagales</taxon>
        <taxon>Chitinophagaceae</taxon>
        <taxon>Paraflavitalea</taxon>
    </lineage>
</organism>
<dbReference type="EMBL" id="CP032157">
    <property type="protein sequence ID" value="AXY72741.1"/>
    <property type="molecule type" value="Genomic_DNA"/>
</dbReference>
<evidence type="ECO:0008006" key="7">
    <source>
        <dbReference type="Google" id="ProtNLM"/>
    </source>
</evidence>
<gene>
    <name evidence="5" type="ORF">D3H65_01590</name>
</gene>
<evidence type="ECO:0000313" key="5">
    <source>
        <dbReference type="EMBL" id="AXY72741.1"/>
    </source>
</evidence>
<dbReference type="InterPro" id="IPR022385">
    <property type="entry name" value="Rhs_assc_core"/>
</dbReference>
<feature type="domain" description="Teneurin-like YD-shell" evidence="4">
    <location>
        <begin position="423"/>
        <end position="559"/>
    </location>
</feature>
<keyword evidence="2" id="KW-0732">Signal</keyword>
<name>A0A3B7MQ32_9BACT</name>
<dbReference type="InterPro" id="IPR006530">
    <property type="entry name" value="YD"/>
</dbReference>